<dbReference type="EMBL" id="CM039432">
    <property type="protein sequence ID" value="KAI4332879.1"/>
    <property type="molecule type" value="Genomic_DNA"/>
</dbReference>
<gene>
    <name evidence="1" type="ORF">L6164_017754</name>
</gene>
<comment type="caution">
    <text evidence="1">The sequence shown here is derived from an EMBL/GenBank/DDBJ whole genome shotgun (WGS) entry which is preliminary data.</text>
</comment>
<accession>A0ACB9N943</accession>
<sequence>MFHCITFFLVICLFGPKNITSSVAQPILYNQVCQNDTVAPSNSTYRSNLNLLLSTLSSKASTDGFGETTVGNGSVNSPTIYGQYSCRQDTSSLVCQYCVTTSAQEILTRCHNSVTAIIWYYYCMLRYSNVYFFGTVAMEPSYSYYNVSINGDDHGTIAKRIVEFMNGLILNAIAAETGMFAVNESDLSDSMKSYGFVQCVKDINGSECRRCLQGLLRKDGGDKVGVTFLCPSCAMRRETYRFLLSNQANGSLNNSAGTGRSKFAAKWRIGVISTASLLSLIAILCCIYYIRKRCCKDELEPEKGLLFLPGHTQIEDSLKADLPMMPLSVIQHCTNHFSDESKLGEGGFGPVYKAWRLWNEGKALILMDPLLENSHTPSEVSKCIHIALLCVQEDPEDRPTMPTVIVMLSSDTQIFPNPKQPAFSVGKEIIEQDSYVRNSNIHSMNEATISVMEPR</sequence>
<dbReference type="Proteomes" id="UP000828941">
    <property type="component" value="Chromosome 7"/>
</dbReference>
<name>A0ACB9N943_BAUVA</name>
<reference evidence="1 2" key="1">
    <citation type="journal article" date="2022" name="DNA Res.">
        <title>Chromosomal-level genome assembly of the orchid tree Bauhinia variegata (Leguminosae; Cercidoideae) supports the allotetraploid origin hypothesis of Bauhinia.</title>
        <authorList>
            <person name="Zhong Y."/>
            <person name="Chen Y."/>
            <person name="Zheng D."/>
            <person name="Pang J."/>
            <person name="Liu Y."/>
            <person name="Luo S."/>
            <person name="Meng S."/>
            <person name="Qian L."/>
            <person name="Wei D."/>
            <person name="Dai S."/>
            <person name="Zhou R."/>
        </authorList>
    </citation>
    <scope>NUCLEOTIDE SEQUENCE [LARGE SCALE GENOMIC DNA]</scope>
    <source>
        <strain evidence="1">BV-YZ2020</strain>
    </source>
</reference>
<organism evidence="1 2">
    <name type="scientific">Bauhinia variegata</name>
    <name type="common">Purple orchid tree</name>
    <name type="synonym">Phanera variegata</name>
    <dbReference type="NCBI Taxonomy" id="167791"/>
    <lineage>
        <taxon>Eukaryota</taxon>
        <taxon>Viridiplantae</taxon>
        <taxon>Streptophyta</taxon>
        <taxon>Embryophyta</taxon>
        <taxon>Tracheophyta</taxon>
        <taxon>Spermatophyta</taxon>
        <taxon>Magnoliopsida</taxon>
        <taxon>eudicotyledons</taxon>
        <taxon>Gunneridae</taxon>
        <taxon>Pentapetalae</taxon>
        <taxon>rosids</taxon>
        <taxon>fabids</taxon>
        <taxon>Fabales</taxon>
        <taxon>Fabaceae</taxon>
        <taxon>Cercidoideae</taxon>
        <taxon>Cercideae</taxon>
        <taxon>Bauhiniinae</taxon>
        <taxon>Bauhinia</taxon>
    </lineage>
</organism>
<keyword evidence="2" id="KW-1185">Reference proteome</keyword>
<evidence type="ECO:0000313" key="1">
    <source>
        <dbReference type="EMBL" id="KAI4332879.1"/>
    </source>
</evidence>
<protein>
    <submittedName>
        <fullName evidence="1">Uncharacterized protein</fullName>
    </submittedName>
</protein>
<proteinExistence type="predicted"/>
<evidence type="ECO:0000313" key="2">
    <source>
        <dbReference type="Proteomes" id="UP000828941"/>
    </source>
</evidence>